<comment type="caution">
    <text evidence="1">The sequence shown here is derived from an EMBL/GenBank/DDBJ whole genome shotgun (WGS) entry which is preliminary data.</text>
</comment>
<evidence type="ECO:0000313" key="2">
    <source>
        <dbReference type="Proteomes" id="UP000805193"/>
    </source>
</evidence>
<sequence>MKHFLKLHEEGKDLDRLLCNLKLQVFNRPAGYKFMEEYCNVMKPLSCALDVLQKKEHMFIGYLLPALAILEKRVKFKLSWIEDGSRRDQASNYLKTELASVTSAAMADVAVSTPENVLSLGQQTLQPEAQDELSRYLPVLVNHPQSQMKRLEG</sequence>
<proteinExistence type="predicted"/>
<protein>
    <submittedName>
        <fullName evidence="1">Uncharacterized protein</fullName>
    </submittedName>
</protein>
<keyword evidence="2" id="KW-1185">Reference proteome</keyword>
<evidence type="ECO:0000313" key="1">
    <source>
        <dbReference type="EMBL" id="KAG0431312.1"/>
    </source>
</evidence>
<name>A0AC60QBJ8_IXOPE</name>
<reference evidence="1 2" key="1">
    <citation type="journal article" date="2020" name="Cell">
        <title>Large-Scale Comparative Analyses of Tick Genomes Elucidate Their Genetic Diversity and Vector Capacities.</title>
        <authorList>
            <consortium name="Tick Genome and Microbiome Consortium (TIGMIC)"/>
            <person name="Jia N."/>
            <person name="Wang J."/>
            <person name="Shi W."/>
            <person name="Du L."/>
            <person name="Sun Y."/>
            <person name="Zhan W."/>
            <person name="Jiang J.F."/>
            <person name="Wang Q."/>
            <person name="Zhang B."/>
            <person name="Ji P."/>
            <person name="Bell-Sakyi L."/>
            <person name="Cui X.M."/>
            <person name="Yuan T.T."/>
            <person name="Jiang B.G."/>
            <person name="Yang W.F."/>
            <person name="Lam T.T."/>
            <person name="Chang Q.C."/>
            <person name="Ding S.J."/>
            <person name="Wang X.J."/>
            <person name="Zhu J.G."/>
            <person name="Ruan X.D."/>
            <person name="Zhao L."/>
            <person name="Wei J.T."/>
            <person name="Ye R.Z."/>
            <person name="Que T.C."/>
            <person name="Du C.H."/>
            <person name="Zhou Y.H."/>
            <person name="Cheng J.X."/>
            <person name="Dai P.F."/>
            <person name="Guo W.B."/>
            <person name="Han X.H."/>
            <person name="Huang E.J."/>
            <person name="Li L.F."/>
            <person name="Wei W."/>
            <person name="Gao Y.C."/>
            <person name="Liu J.Z."/>
            <person name="Shao H.Z."/>
            <person name="Wang X."/>
            <person name="Wang C.C."/>
            <person name="Yang T.C."/>
            <person name="Huo Q.B."/>
            <person name="Li W."/>
            <person name="Chen H.Y."/>
            <person name="Chen S.E."/>
            <person name="Zhou L.G."/>
            <person name="Ni X.B."/>
            <person name="Tian J.H."/>
            <person name="Sheng Y."/>
            <person name="Liu T."/>
            <person name="Pan Y.S."/>
            <person name="Xia L.Y."/>
            <person name="Li J."/>
            <person name="Zhao F."/>
            <person name="Cao W.C."/>
        </authorList>
    </citation>
    <scope>NUCLEOTIDE SEQUENCE [LARGE SCALE GENOMIC DNA]</scope>
    <source>
        <strain evidence="1">Iper-2018</strain>
    </source>
</reference>
<gene>
    <name evidence="1" type="ORF">HPB47_021909</name>
</gene>
<dbReference type="EMBL" id="JABSTQ010009237">
    <property type="protein sequence ID" value="KAG0431312.1"/>
    <property type="molecule type" value="Genomic_DNA"/>
</dbReference>
<dbReference type="Proteomes" id="UP000805193">
    <property type="component" value="Unassembled WGS sequence"/>
</dbReference>
<accession>A0AC60QBJ8</accession>
<organism evidence="1 2">
    <name type="scientific">Ixodes persulcatus</name>
    <name type="common">Taiga tick</name>
    <dbReference type="NCBI Taxonomy" id="34615"/>
    <lineage>
        <taxon>Eukaryota</taxon>
        <taxon>Metazoa</taxon>
        <taxon>Ecdysozoa</taxon>
        <taxon>Arthropoda</taxon>
        <taxon>Chelicerata</taxon>
        <taxon>Arachnida</taxon>
        <taxon>Acari</taxon>
        <taxon>Parasitiformes</taxon>
        <taxon>Ixodida</taxon>
        <taxon>Ixodoidea</taxon>
        <taxon>Ixodidae</taxon>
        <taxon>Ixodinae</taxon>
        <taxon>Ixodes</taxon>
    </lineage>
</organism>